<dbReference type="PANTHER" id="PTHR43689:SF8">
    <property type="entry name" value="ALPHA_BETA-HYDROLASES SUPERFAMILY PROTEIN"/>
    <property type="match status" value="1"/>
</dbReference>
<sequence>MKIAEMKIIVMALATLLLIASCKKTNDTTPAFTETKINFTTHKLTSFSALKNSRYLVVFESGLGDDHTVWNNKAIASQINSKLDVLLYDRAGYGQSENGPDPRNIDRLRSELEHVIDTFSNGRKVILIGHSLGGLIIRDYAVKNPLKTAALLFVDPSHEFYNHPSQAEEDRLYDASKNANGANFGGTQEAREFIEDLQYVSTLPSLPNVPVLVLTHMQVDATHSASALQTLYNAHELLKNGVTDFTHIAAPLSGHYIMIDEPNLVLDNFNVLLSKLP</sequence>
<feature type="chain" id="PRO_5024947059" evidence="1">
    <location>
        <begin position="26"/>
        <end position="277"/>
    </location>
</feature>
<accession>A0A5N1J8W1</accession>
<proteinExistence type="predicted"/>
<dbReference type="SUPFAM" id="SSF53474">
    <property type="entry name" value="alpha/beta-Hydrolases"/>
    <property type="match status" value="1"/>
</dbReference>
<evidence type="ECO:0000259" key="2">
    <source>
        <dbReference type="Pfam" id="PF00561"/>
    </source>
</evidence>
<feature type="domain" description="AB hydrolase-1" evidence="2">
    <location>
        <begin position="56"/>
        <end position="163"/>
    </location>
</feature>
<dbReference type="EMBL" id="VTWS01000010">
    <property type="protein sequence ID" value="KAA9346430.1"/>
    <property type="molecule type" value="Genomic_DNA"/>
</dbReference>
<keyword evidence="4" id="KW-1185">Reference proteome</keyword>
<keyword evidence="3" id="KW-0378">Hydrolase</keyword>
<dbReference type="RefSeq" id="WP_150881117.1">
    <property type="nucleotide sequence ID" value="NZ_VTWS01000010.1"/>
</dbReference>
<dbReference type="InterPro" id="IPR029058">
    <property type="entry name" value="AB_hydrolase_fold"/>
</dbReference>
<dbReference type="AlphaFoldDB" id="A0A5N1J8W1"/>
<keyword evidence="1" id="KW-0732">Signal</keyword>
<evidence type="ECO:0000313" key="3">
    <source>
        <dbReference type="EMBL" id="KAA9346430.1"/>
    </source>
</evidence>
<dbReference type="Proteomes" id="UP000326344">
    <property type="component" value="Unassembled WGS sequence"/>
</dbReference>
<dbReference type="PANTHER" id="PTHR43689">
    <property type="entry name" value="HYDROLASE"/>
    <property type="match status" value="1"/>
</dbReference>
<organism evidence="3 4">
    <name type="scientific">Larkinella humicola</name>
    <dbReference type="NCBI Taxonomy" id="2607654"/>
    <lineage>
        <taxon>Bacteria</taxon>
        <taxon>Pseudomonadati</taxon>
        <taxon>Bacteroidota</taxon>
        <taxon>Cytophagia</taxon>
        <taxon>Cytophagales</taxon>
        <taxon>Spirosomataceae</taxon>
        <taxon>Larkinella</taxon>
    </lineage>
</organism>
<reference evidence="3 4" key="1">
    <citation type="submission" date="2019-09" db="EMBL/GenBank/DDBJ databases">
        <title>Genome Sequence of Larkinella sp MA1.</title>
        <authorList>
            <person name="Srinivasan S."/>
        </authorList>
    </citation>
    <scope>NUCLEOTIDE SEQUENCE [LARGE SCALE GENOMIC DNA]</scope>
    <source>
        <strain evidence="3 4">MA1</strain>
    </source>
</reference>
<evidence type="ECO:0000313" key="4">
    <source>
        <dbReference type="Proteomes" id="UP000326344"/>
    </source>
</evidence>
<comment type="caution">
    <text evidence="3">The sequence shown here is derived from an EMBL/GenBank/DDBJ whole genome shotgun (WGS) entry which is preliminary data.</text>
</comment>
<name>A0A5N1J8W1_9BACT</name>
<dbReference type="GO" id="GO:0016787">
    <property type="term" value="F:hydrolase activity"/>
    <property type="evidence" value="ECO:0007669"/>
    <property type="project" value="UniProtKB-KW"/>
</dbReference>
<dbReference type="InterPro" id="IPR000073">
    <property type="entry name" value="AB_hydrolase_1"/>
</dbReference>
<gene>
    <name evidence="3" type="ORF">F0P93_28005</name>
</gene>
<evidence type="ECO:0000256" key="1">
    <source>
        <dbReference type="SAM" id="SignalP"/>
    </source>
</evidence>
<dbReference type="Pfam" id="PF00561">
    <property type="entry name" value="Abhydrolase_1"/>
    <property type="match status" value="1"/>
</dbReference>
<protein>
    <submittedName>
        <fullName evidence="3">Alpha/beta hydrolase</fullName>
    </submittedName>
</protein>
<dbReference type="PROSITE" id="PS51257">
    <property type="entry name" value="PROKAR_LIPOPROTEIN"/>
    <property type="match status" value="1"/>
</dbReference>
<dbReference type="Gene3D" id="3.40.50.1820">
    <property type="entry name" value="alpha/beta hydrolase"/>
    <property type="match status" value="1"/>
</dbReference>
<feature type="signal peptide" evidence="1">
    <location>
        <begin position="1"/>
        <end position="25"/>
    </location>
</feature>